<proteinExistence type="predicted"/>
<protein>
    <submittedName>
        <fullName evidence="1">Uncharacterized protein</fullName>
    </submittedName>
</protein>
<name>A0A225DWS9_9BACT</name>
<comment type="caution">
    <text evidence="1">The sequence shown here is derived from an EMBL/GenBank/DDBJ whole genome shotgun (WGS) entry which is preliminary data.</text>
</comment>
<dbReference type="AlphaFoldDB" id="A0A225DWS9"/>
<evidence type="ECO:0000313" key="1">
    <source>
        <dbReference type="EMBL" id="OWK42136.1"/>
    </source>
</evidence>
<reference evidence="2" key="1">
    <citation type="submission" date="2017-06" db="EMBL/GenBank/DDBJ databases">
        <title>Genome analysis of Fimbriiglobus ruber SP5, the first member of the order Planctomycetales with confirmed chitinolytic capability.</title>
        <authorList>
            <person name="Ravin N.V."/>
            <person name="Rakitin A.L."/>
            <person name="Ivanova A.A."/>
            <person name="Beletsky A.V."/>
            <person name="Kulichevskaya I.S."/>
            <person name="Mardanov A.V."/>
            <person name="Dedysh S.N."/>
        </authorList>
    </citation>
    <scope>NUCLEOTIDE SEQUENCE [LARGE SCALE GENOMIC DNA]</scope>
    <source>
        <strain evidence="2">SP5</strain>
    </source>
</reference>
<evidence type="ECO:0000313" key="2">
    <source>
        <dbReference type="Proteomes" id="UP000214646"/>
    </source>
</evidence>
<dbReference type="Proteomes" id="UP000214646">
    <property type="component" value="Unassembled WGS sequence"/>
</dbReference>
<keyword evidence="2" id="KW-1185">Reference proteome</keyword>
<gene>
    <name evidence="1" type="ORF">FRUB_04214</name>
</gene>
<organism evidence="1 2">
    <name type="scientific">Fimbriiglobus ruber</name>
    <dbReference type="NCBI Taxonomy" id="1908690"/>
    <lineage>
        <taxon>Bacteria</taxon>
        <taxon>Pseudomonadati</taxon>
        <taxon>Planctomycetota</taxon>
        <taxon>Planctomycetia</taxon>
        <taxon>Gemmatales</taxon>
        <taxon>Gemmataceae</taxon>
        <taxon>Fimbriiglobus</taxon>
    </lineage>
</organism>
<accession>A0A225DWS9</accession>
<dbReference type="EMBL" id="NIDE01000005">
    <property type="protein sequence ID" value="OWK42136.1"/>
    <property type="molecule type" value="Genomic_DNA"/>
</dbReference>
<sequence length="40" mass="4274">MQAGITYEGEAERLARGTSGDPKLRGLIIDRLTLADLGKS</sequence>